<protein>
    <submittedName>
        <fullName evidence="1">Uncharacterized protein</fullName>
    </submittedName>
</protein>
<name>A0A9R1XS44_LACSA</name>
<evidence type="ECO:0000313" key="2">
    <source>
        <dbReference type="Proteomes" id="UP000235145"/>
    </source>
</evidence>
<sequence>MTIFKWKMRRLKFKTQPMIKFHKKIRKKLNNSTQDRNFGKKLKSIRTKRVFKGENLDKLSGGTKQLDFQHGMGFRYYNSFTQPLFKVPSISTSTTDVY</sequence>
<proteinExistence type="predicted"/>
<reference evidence="1 2" key="1">
    <citation type="journal article" date="2017" name="Nat. Commun.">
        <title>Genome assembly with in vitro proximity ligation data and whole-genome triplication in lettuce.</title>
        <authorList>
            <person name="Reyes-Chin-Wo S."/>
            <person name="Wang Z."/>
            <person name="Yang X."/>
            <person name="Kozik A."/>
            <person name="Arikit S."/>
            <person name="Song C."/>
            <person name="Xia L."/>
            <person name="Froenicke L."/>
            <person name="Lavelle D.O."/>
            <person name="Truco M.J."/>
            <person name="Xia R."/>
            <person name="Zhu S."/>
            <person name="Xu C."/>
            <person name="Xu H."/>
            <person name="Xu X."/>
            <person name="Cox K."/>
            <person name="Korf I."/>
            <person name="Meyers B.C."/>
            <person name="Michelmore R.W."/>
        </authorList>
    </citation>
    <scope>NUCLEOTIDE SEQUENCE [LARGE SCALE GENOMIC DNA]</scope>
    <source>
        <strain evidence="2">cv. Salinas</strain>
        <tissue evidence="1">Seedlings</tissue>
    </source>
</reference>
<gene>
    <name evidence="1" type="ORF">LSAT_V11C300136870</name>
</gene>
<dbReference type="EMBL" id="NBSK02000003">
    <property type="protein sequence ID" value="KAJ0217382.1"/>
    <property type="molecule type" value="Genomic_DNA"/>
</dbReference>
<accession>A0A9R1XS44</accession>
<comment type="caution">
    <text evidence="1">The sequence shown here is derived from an EMBL/GenBank/DDBJ whole genome shotgun (WGS) entry which is preliminary data.</text>
</comment>
<organism evidence="1 2">
    <name type="scientific">Lactuca sativa</name>
    <name type="common">Garden lettuce</name>
    <dbReference type="NCBI Taxonomy" id="4236"/>
    <lineage>
        <taxon>Eukaryota</taxon>
        <taxon>Viridiplantae</taxon>
        <taxon>Streptophyta</taxon>
        <taxon>Embryophyta</taxon>
        <taxon>Tracheophyta</taxon>
        <taxon>Spermatophyta</taxon>
        <taxon>Magnoliopsida</taxon>
        <taxon>eudicotyledons</taxon>
        <taxon>Gunneridae</taxon>
        <taxon>Pentapetalae</taxon>
        <taxon>asterids</taxon>
        <taxon>campanulids</taxon>
        <taxon>Asterales</taxon>
        <taxon>Asteraceae</taxon>
        <taxon>Cichorioideae</taxon>
        <taxon>Cichorieae</taxon>
        <taxon>Lactucinae</taxon>
        <taxon>Lactuca</taxon>
    </lineage>
</organism>
<dbReference type="Proteomes" id="UP000235145">
    <property type="component" value="Unassembled WGS sequence"/>
</dbReference>
<keyword evidence="2" id="KW-1185">Reference proteome</keyword>
<dbReference type="AlphaFoldDB" id="A0A9R1XS44"/>
<evidence type="ECO:0000313" key="1">
    <source>
        <dbReference type="EMBL" id="KAJ0217382.1"/>
    </source>
</evidence>